<organism evidence="1 2">
    <name type="scientific">Leadbettera azotonutricia (strain ATCC BAA-888 / DSM 13862 / ZAS-9)</name>
    <name type="common">Treponema azotonutricium</name>
    <dbReference type="NCBI Taxonomy" id="545695"/>
    <lineage>
        <taxon>Bacteria</taxon>
        <taxon>Pseudomonadati</taxon>
        <taxon>Spirochaetota</taxon>
        <taxon>Spirochaetia</taxon>
        <taxon>Spirochaetales</taxon>
        <taxon>Breznakiellaceae</taxon>
        <taxon>Leadbettera</taxon>
    </lineage>
</organism>
<evidence type="ECO:0000313" key="1">
    <source>
        <dbReference type="EMBL" id="AEF81256.1"/>
    </source>
</evidence>
<keyword evidence="2" id="KW-1185">Reference proteome</keyword>
<gene>
    <name evidence="1" type="ordered locus">TREAZ_0271</name>
</gene>
<dbReference type="AlphaFoldDB" id="F5YE56"/>
<dbReference type="EMBL" id="CP001841">
    <property type="protein sequence ID" value="AEF81256.1"/>
    <property type="molecule type" value="Genomic_DNA"/>
</dbReference>
<sequence>MTVTIEGAIPCVYKYIVFLLTGKHKPLFTGNLSIEILFREYSKHFKSSS</sequence>
<dbReference type="InParanoid" id="F5YE56"/>
<dbReference type="HOGENOM" id="CLU_3141853_0_0_12"/>
<reference evidence="2" key="1">
    <citation type="submission" date="2009-12" db="EMBL/GenBank/DDBJ databases">
        <title>Complete sequence of Treponema azotonutricium strain ZAS-9.</title>
        <authorList>
            <person name="Tetu S.G."/>
            <person name="Matson E."/>
            <person name="Ren Q."/>
            <person name="Seshadri R."/>
            <person name="Elbourne L."/>
            <person name="Hassan K.A."/>
            <person name="Durkin A."/>
            <person name="Radune D."/>
            <person name="Mohamoud Y."/>
            <person name="Shay R."/>
            <person name="Jin S."/>
            <person name="Zhang X."/>
            <person name="Lucey K."/>
            <person name="Ballor N.R."/>
            <person name="Ottesen E."/>
            <person name="Rosenthal R."/>
            <person name="Allen A."/>
            <person name="Leadbetter J.R."/>
            <person name="Paulsen I.T."/>
        </authorList>
    </citation>
    <scope>NUCLEOTIDE SEQUENCE [LARGE SCALE GENOMIC DNA]</scope>
    <source>
        <strain evidence="2">ATCC BAA-888 / DSM 13862 / ZAS-9</strain>
    </source>
</reference>
<reference evidence="1 2" key="2">
    <citation type="journal article" date="2011" name="ISME J.">
        <title>RNA-seq reveals cooperative metabolic interactions between two termite-gut spirochete species in co-culture.</title>
        <authorList>
            <person name="Rosenthal A.Z."/>
            <person name="Matson E.G."/>
            <person name="Eldar A."/>
            <person name="Leadbetter J.R."/>
        </authorList>
    </citation>
    <scope>NUCLEOTIDE SEQUENCE [LARGE SCALE GENOMIC DNA]</scope>
    <source>
        <strain evidence="2">ATCC BAA-888 / DSM 13862 / ZAS-9</strain>
    </source>
</reference>
<protein>
    <submittedName>
        <fullName evidence="1">Uncharacterized protein</fullName>
    </submittedName>
</protein>
<dbReference type="Proteomes" id="UP000009222">
    <property type="component" value="Chromosome"/>
</dbReference>
<proteinExistence type="predicted"/>
<accession>F5YE56</accession>
<dbReference type="KEGG" id="taz:TREAZ_0271"/>
<name>F5YE56_LEAAZ</name>
<evidence type="ECO:0000313" key="2">
    <source>
        <dbReference type="Proteomes" id="UP000009222"/>
    </source>
</evidence>